<keyword evidence="3" id="KW-1185">Reference proteome</keyword>
<evidence type="ECO:0000313" key="2">
    <source>
        <dbReference type="EMBL" id="ACR14434.1"/>
    </source>
</evidence>
<proteinExistence type="predicted"/>
<protein>
    <submittedName>
        <fullName evidence="2">Uncharacterized protein</fullName>
    </submittedName>
</protein>
<sequence>MMKTSTLRSVLKAASFCFSILWSIYSLAQTDPSSDLVYDFSEPSSVESWEFLSSGYPDSNVQISHENGSLGLTPSWRANDYVFTTTPLNATYDFSQAKVHGAVKFDEKFFTLVYDDFESSLARATVVLVDTDGRWALGEFHSPVPENKSEFSTFTFLQGEDSLVYADPGFDMTNVNAFGMGLLSINYDIVAAGLAQFDDITIDFDGAAEESTALIDFPVYVSGWEHNHIARLWSTSKKGNKGKFSIFYNDDNTYGQNLEIYQNLPRTVNFTKGQISFDLLLPSTFGTIVNAIGVVLVDSKGNRAETYTLNAPNMLFGTTMNIAIDDLSRNKFISMDPDFDLAKVRSILVELRLPSENLTISGQVVFDYFHLQVHPKFEKNFFNPLRPSPIPADVLYPQVLLDDVPPNYESLHEFSVNNNDVVANLNWQDAEAEIHLSHFWERPVNLSSLEVTQRFYVPPREAESGMSLYLKLVDINMDEVEIPLATLDGGNTRGWTVVKFSSADLPDDLNLNYINEYIIIIKRNATYGHAGAFRFNPPVFSITR</sequence>
<dbReference type="AlphaFoldDB" id="C5BM68"/>
<keyword evidence="1" id="KW-0732">Signal</keyword>
<dbReference type="KEGG" id="ttu:TERTU_0325"/>
<reference evidence="2 3" key="1">
    <citation type="journal article" date="2009" name="PLoS ONE">
        <title>The complete genome of Teredinibacter turnerae T7901: an intracellular endosymbiont of marine wood-boring bivalves (shipworms).</title>
        <authorList>
            <person name="Yang J.C."/>
            <person name="Madupu R."/>
            <person name="Durkin A.S."/>
            <person name="Ekborg N.A."/>
            <person name="Pedamallu C.S."/>
            <person name="Hostetler J.B."/>
            <person name="Radune D."/>
            <person name="Toms B.S."/>
            <person name="Henrissat B."/>
            <person name="Coutinho P.M."/>
            <person name="Schwarz S."/>
            <person name="Field L."/>
            <person name="Trindade-Silva A.E."/>
            <person name="Soares C.A.G."/>
            <person name="Elshahawi S."/>
            <person name="Hanora A."/>
            <person name="Schmidt E.W."/>
            <person name="Haygood M.G."/>
            <person name="Posfai J."/>
            <person name="Benner J."/>
            <person name="Madinger C."/>
            <person name="Nove J."/>
            <person name="Anton B."/>
            <person name="Chaudhary K."/>
            <person name="Foster J."/>
            <person name="Holman A."/>
            <person name="Kumar S."/>
            <person name="Lessard P.A."/>
            <person name="Luyten Y.A."/>
            <person name="Slatko B."/>
            <person name="Wood N."/>
            <person name="Wu B."/>
            <person name="Teplitski M."/>
            <person name="Mougous J.D."/>
            <person name="Ward N."/>
            <person name="Eisen J.A."/>
            <person name="Badger J.H."/>
            <person name="Distel D.L."/>
        </authorList>
    </citation>
    <scope>NUCLEOTIDE SEQUENCE [LARGE SCALE GENOMIC DNA]</scope>
    <source>
        <strain evidence="3">ATCC 39867 / T7901</strain>
    </source>
</reference>
<feature type="signal peptide" evidence="1">
    <location>
        <begin position="1"/>
        <end position="28"/>
    </location>
</feature>
<dbReference type="Proteomes" id="UP000009080">
    <property type="component" value="Chromosome"/>
</dbReference>
<dbReference type="eggNOG" id="ENOG50303K5">
    <property type="taxonomic scope" value="Bacteria"/>
</dbReference>
<dbReference type="EMBL" id="CP001614">
    <property type="protein sequence ID" value="ACR14434.1"/>
    <property type="molecule type" value="Genomic_DNA"/>
</dbReference>
<feature type="chain" id="PRO_5002948723" evidence="1">
    <location>
        <begin position="29"/>
        <end position="544"/>
    </location>
</feature>
<organism evidence="2 3">
    <name type="scientific">Teredinibacter turnerae (strain ATCC 39867 / T7901)</name>
    <dbReference type="NCBI Taxonomy" id="377629"/>
    <lineage>
        <taxon>Bacteria</taxon>
        <taxon>Pseudomonadati</taxon>
        <taxon>Pseudomonadota</taxon>
        <taxon>Gammaproteobacteria</taxon>
        <taxon>Cellvibrionales</taxon>
        <taxon>Cellvibrionaceae</taxon>
        <taxon>Teredinibacter</taxon>
    </lineage>
</organism>
<evidence type="ECO:0000256" key="1">
    <source>
        <dbReference type="SAM" id="SignalP"/>
    </source>
</evidence>
<dbReference type="HOGENOM" id="CLU_500489_0_0_6"/>
<gene>
    <name evidence="2" type="ordered locus">TERTU_0325</name>
</gene>
<name>C5BM68_TERTT</name>
<evidence type="ECO:0000313" key="3">
    <source>
        <dbReference type="Proteomes" id="UP000009080"/>
    </source>
</evidence>
<accession>C5BM68</accession>